<feature type="compositionally biased region" description="Basic and acidic residues" evidence="9">
    <location>
        <begin position="256"/>
        <end position="265"/>
    </location>
</feature>
<evidence type="ECO:0000256" key="2">
    <source>
        <dbReference type="ARBA" id="ARBA00022527"/>
    </source>
</evidence>
<keyword evidence="13" id="KW-1185">Reference proteome</keyword>
<dbReference type="EMBL" id="CAUOFW020001040">
    <property type="protein sequence ID" value="CAK9140415.1"/>
    <property type="molecule type" value="Genomic_DNA"/>
</dbReference>
<feature type="compositionally biased region" description="Basic and acidic residues" evidence="9">
    <location>
        <begin position="386"/>
        <end position="395"/>
    </location>
</feature>
<evidence type="ECO:0000256" key="7">
    <source>
        <dbReference type="ARBA" id="ARBA00047899"/>
    </source>
</evidence>
<feature type="compositionally biased region" description="Polar residues" evidence="9">
    <location>
        <begin position="70"/>
        <end position="79"/>
    </location>
</feature>
<feature type="region of interest" description="Disordered" evidence="9">
    <location>
        <begin position="750"/>
        <end position="776"/>
    </location>
</feature>
<evidence type="ECO:0000256" key="5">
    <source>
        <dbReference type="ARBA" id="ARBA00022777"/>
    </source>
</evidence>
<proteinExistence type="predicted"/>
<protein>
    <recommendedName>
        <fullName evidence="1">non-specific serine/threonine protein kinase</fullName>
        <ecNumber evidence="1">2.7.11.1</ecNumber>
    </recommendedName>
</protein>
<feature type="compositionally biased region" description="Polar residues" evidence="9">
    <location>
        <begin position="233"/>
        <end position="250"/>
    </location>
</feature>
<comment type="caution">
    <text evidence="12">The sequence shown here is derived from an EMBL/GenBank/DDBJ whole genome shotgun (WGS) entry which is preliminary data.</text>
</comment>
<evidence type="ECO:0000313" key="11">
    <source>
        <dbReference type="EMBL" id="CAK9140415.1"/>
    </source>
</evidence>
<dbReference type="FunFam" id="1.10.510.10:FF:001023">
    <property type="entry name" value="Os07g0541700 protein"/>
    <property type="match status" value="1"/>
</dbReference>
<evidence type="ECO:0000313" key="13">
    <source>
        <dbReference type="Proteomes" id="UP001642360"/>
    </source>
</evidence>
<dbReference type="PANTHER" id="PTHR47989">
    <property type="entry name" value="OS01G0750732 PROTEIN"/>
    <property type="match status" value="1"/>
</dbReference>
<dbReference type="InterPro" id="IPR011009">
    <property type="entry name" value="Kinase-like_dom_sf"/>
</dbReference>
<dbReference type="InterPro" id="IPR001245">
    <property type="entry name" value="Ser-Thr/Tyr_kinase_cat_dom"/>
</dbReference>
<dbReference type="GO" id="GO:0004674">
    <property type="term" value="F:protein serine/threonine kinase activity"/>
    <property type="evidence" value="ECO:0007669"/>
    <property type="project" value="UniProtKB-KW"/>
</dbReference>
<dbReference type="InterPro" id="IPR000719">
    <property type="entry name" value="Prot_kinase_dom"/>
</dbReference>
<comment type="catalytic activity">
    <reaction evidence="8">
        <text>L-seryl-[protein] + ATP = O-phospho-L-seryl-[protein] + ADP + H(+)</text>
        <dbReference type="Rhea" id="RHEA:17989"/>
        <dbReference type="Rhea" id="RHEA-COMP:9863"/>
        <dbReference type="Rhea" id="RHEA-COMP:11604"/>
        <dbReference type="ChEBI" id="CHEBI:15378"/>
        <dbReference type="ChEBI" id="CHEBI:29999"/>
        <dbReference type="ChEBI" id="CHEBI:30616"/>
        <dbReference type="ChEBI" id="CHEBI:83421"/>
        <dbReference type="ChEBI" id="CHEBI:456216"/>
        <dbReference type="EC" id="2.7.11.1"/>
    </reaction>
</comment>
<feature type="compositionally biased region" description="Basic and acidic residues" evidence="9">
    <location>
        <begin position="360"/>
        <end position="376"/>
    </location>
</feature>
<gene>
    <name evidence="12" type="ORF">ILEXP_LOCUS30650</name>
    <name evidence="11" type="ORF">ILEXP_LOCUS7867</name>
</gene>
<name>A0ABC8SXJ0_9AQUA</name>
<feature type="domain" description="Protein kinase" evidence="10">
    <location>
        <begin position="460"/>
        <end position="817"/>
    </location>
</feature>
<comment type="catalytic activity">
    <reaction evidence="7">
        <text>L-threonyl-[protein] + ATP = O-phospho-L-threonyl-[protein] + ADP + H(+)</text>
        <dbReference type="Rhea" id="RHEA:46608"/>
        <dbReference type="Rhea" id="RHEA-COMP:11060"/>
        <dbReference type="Rhea" id="RHEA-COMP:11605"/>
        <dbReference type="ChEBI" id="CHEBI:15378"/>
        <dbReference type="ChEBI" id="CHEBI:30013"/>
        <dbReference type="ChEBI" id="CHEBI:30616"/>
        <dbReference type="ChEBI" id="CHEBI:61977"/>
        <dbReference type="ChEBI" id="CHEBI:456216"/>
        <dbReference type="EC" id="2.7.11.1"/>
    </reaction>
</comment>
<dbReference type="EMBL" id="CAUOFW020003745">
    <property type="protein sequence ID" value="CAK9161824.1"/>
    <property type="molecule type" value="Genomic_DNA"/>
</dbReference>
<dbReference type="GO" id="GO:0005524">
    <property type="term" value="F:ATP binding"/>
    <property type="evidence" value="ECO:0007669"/>
    <property type="project" value="UniProtKB-KW"/>
</dbReference>
<keyword evidence="2" id="KW-0723">Serine/threonine-protein kinase</keyword>
<dbReference type="Gene3D" id="3.30.200.20">
    <property type="entry name" value="Phosphorylase Kinase, domain 1"/>
    <property type="match status" value="1"/>
</dbReference>
<evidence type="ECO:0000256" key="9">
    <source>
        <dbReference type="SAM" id="MobiDB-lite"/>
    </source>
</evidence>
<dbReference type="PANTHER" id="PTHR47989:SF37">
    <property type="entry name" value="INACTIVE PROTEIN KINASE SELMODRAFT_444075"/>
    <property type="match status" value="1"/>
</dbReference>
<feature type="compositionally biased region" description="Low complexity" evidence="9">
    <location>
        <begin position="213"/>
        <end position="231"/>
    </location>
</feature>
<dbReference type="InterPro" id="IPR008266">
    <property type="entry name" value="Tyr_kinase_AS"/>
</dbReference>
<evidence type="ECO:0000256" key="8">
    <source>
        <dbReference type="ARBA" id="ARBA00048679"/>
    </source>
</evidence>
<evidence type="ECO:0000313" key="12">
    <source>
        <dbReference type="EMBL" id="CAK9161824.1"/>
    </source>
</evidence>
<dbReference type="Proteomes" id="UP001642360">
    <property type="component" value="Unassembled WGS sequence"/>
</dbReference>
<organism evidence="12 13">
    <name type="scientific">Ilex paraguariensis</name>
    <name type="common">yerba mate</name>
    <dbReference type="NCBI Taxonomy" id="185542"/>
    <lineage>
        <taxon>Eukaryota</taxon>
        <taxon>Viridiplantae</taxon>
        <taxon>Streptophyta</taxon>
        <taxon>Embryophyta</taxon>
        <taxon>Tracheophyta</taxon>
        <taxon>Spermatophyta</taxon>
        <taxon>Magnoliopsida</taxon>
        <taxon>eudicotyledons</taxon>
        <taxon>Gunneridae</taxon>
        <taxon>Pentapetalae</taxon>
        <taxon>asterids</taxon>
        <taxon>campanulids</taxon>
        <taxon>Aquifoliales</taxon>
        <taxon>Aquifoliaceae</taxon>
        <taxon>Ilex</taxon>
    </lineage>
</organism>
<evidence type="ECO:0000256" key="6">
    <source>
        <dbReference type="ARBA" id="ARBA00022840"/>
    </source>
</evidence>
<keyword evidence="3" id="KW-0808">Transferase</keyword>
<dbReference type="FunFam" id="3.30.200.20:FF:000162">
    <property type="entry name" value="Adenine nucleotide alpha hydrolase-like domain kinase"/>
    <property type="match status" value="1"/>
</dbReference>
<dbReference type="Gene3D" id="1.10.510.10">
    <property type="entry name" value="Transferase(Phosphotransferase) domain 1"/>
    <property type="match status" value="1"/>
</dbReference>
<feature type="region of interest" description="Disordered" evidence="9">
    <location>
        <begin position="317"/>
        <end position="411"/>
    </location>
</feature>
<feature type="compositionally biased region" description="Polar residues" evidence="9">
    <location>
        <begin position="266"/>
        <end position="277"/>
    </location>
</feature>
<feature type="region of interest" description="Disordered" evidence="9">
    <location>
        <begin position="47"/>
        <end position="79"/>
    </location>
</feature>
<dbReference type="PROSITE" id="PS00109">
    <property type="entry name" value="PROTEIN_KINASE_TYR"/>
    <property type="match status" value="1"/>
</dbReference>
<feature type="compositionally biased region" description="Polar residues" evidence="9">
    <location>
        <begin position="322"/>
        <end position="341"/>
    </location>
</feature>
<accession>A0ABC8SXJ0</accession>
<feature type="compositionally biased region" description="Polar residues" evidence="9">
    <location>
        <begin position="198"/>
        <end position="211"/>
    </location>
</feature>
<evidence type="ECO:0000259" key="10">
    <source>
        <dbReference type="PROSITE" id="PS50011"/>
    </source>
</evidence>
<feature type="region of interest" description="Disordered" evidence="9">
    <location>
        <begin position="192"/>
        <end position="286"/>
    </location>
</feature>
<dbReference type="Pfam" id="PF07714">
    <property type="entry name" value="PK_Tyr_Ser-Thr"/>
    <property type="match status" value="1"/>
</dbReference>
<reference evidence="12 13" key="1">
    <citation type="submission" date="2024-02" db="EMBL/GenBank/DDBJ databases">
        <authorList>
            <person name="Vignale AGUSTIN F."/>
            <person name="Sosa J E."/>
            <person name="Modenutti C."/>
        </authorList>
    </citation>
    <scope>NUCLEOTIDE SEQUENCE [LARGE SCALE GENOMIC DNA]</scope>
</reference>
<keyword evidence="5" id="KW-0418">Kinase</keyword>
<dbReference type="EC" id="2.7.11.1" evidence="1"/>
<dbReference type="AlphaFoldDB" id="A0ABC8SXJ0"/>
<evidence type="ECO:0000256" key="4">
    <source>
        <dbReference type="ARBA" id="ARBA00022741"/>
    </source>
</evidence>
<evidence type="ECO:0000256" key="1">
    <source>
        <dbReference type="ARBA" id="ARBA00012513"/>
    </source>
</evidence>
<sequence>MDGEVILVAIDASKEITDYALEWAVQNVIKAYDSLVLLAILPSGRRPPAAGNNSSLIGKREIKDEEQNSSDKASSVSAPNVPQKINNVCAQMMQQLFSMHNVVQVSAEVKVVADAQIGSVAKAAEGLCASWVILDRRLKKECDRCLKELNCTIILVDHAIPKILRTVNFTTTMKKLDERGVVSDPTVADMLGVLPTYSPDNKSTMTRSSLGFDSPNLNNDTSSSLSSSENNHFQKTSPSVTKFKPTNTPPGMSIHFSDHDVKNEESSNPYGKSQQKAPKTPPRVSVRFSDHDVQNEAINSSNPYGKSQQLDKLQRFDAQPARKSTSSSINEKTRSYNSTEKNLTDARKKNLGATTLKSPDPTRRTTDSGHLSERNKSLNQSGQPITRREPIRSIRNEVAPLHSAPTMDRTSSIRKAMSLSTKKPPTPPPLCSVCKHNAPIFGKAPRMFSYQEIERATDGFSRENFLAEGGYGPVYRGVLPDGQVVAVKQHTKLSAQGASEFCSEVEVLSCAQHRNLVMLVGYCIETAWLLIYEFACNGSLDRHLNGTQTTEVLAWDNRMKVAVGAARGLRYLHEDCRVGCIVHRDFRPCNILITHDFEPMVGDFGLARWQANGQSAEETRVIGAFGYLAPEYTQTGLITEKADVYAFGVVLLELLTGTKATEFSRNSGQQFLPYWANNHVAHINFKVVVLKILEGDMTSGMGHDQGHPNSIYPNPNPSFNGYTTDRQWNQRVDSRLNMMQPVHHFRLSPPRRSVHINSGRTSTFRQTPSYSDYRSTNGDGDFYQSGMLLSEEFQEYLQGTMSKYAQNTTAKQRDNYF</sequence>
<feature type="compositionally biased region" description="Polar residues" evidence="9">
    <location>
        <begin position="755"/>
        <end position="776"/>
    </location>
</feature>
<dbReference type="SUPFAM" id="SSF56112">
    <property type="entry name" value="Protein kinase-like (PK-like)"/>
    <property type="match status" value="1"/>
</dbReference>
<keyword evidence="6" id="KW-0067">ATP-binding</keyword>
<keyword evidence="4" id="KW-0547">Nucleotide-binding</keyword>
<evidence type="ECO:0000256" key="3">
    <source>
        <dbReference type="ARBA" id="ARBA00022679"/>
    </source>
</evidence>
<dbReference type="PROSITE" id="PS50011">
    <property type="entry name" value="PROTEIN_KINASE_DOM"/>
    <property type="match status" value="1"/>
</dbReference>